<sequence>MVRFIGSTPTRYFTESIRDFVAQVGKTRFLITGRLSGSLGIEAAIMHYGLDVSSGIPHIHKQVWTVPKGSGSPKAYFDLPGFSLYGDFALVVKMADDLHQSWRPPTSRARYCSDKIVRRTIKCAIAFCLYTVGIPGIYYGTEQGFDGSGGSHSYLRESMLGGPLEHSDLETDISLIAQTRFTRRYRTCVVFALRARRYDVATNICDKFRVKALTLVSIIAWSRILDDEELICVISTDDEATQTAWVTIDSTDIYLESLSVECVCSSDEGLEGKRFPIEDRNGKAVRLTADPGHYAIYRRV</sequence>
<organism evidence="1 2">
    <name type="scientific">Exophiala bonariae</name>
    <dbReference type="NCBI Taxonomy" id="1690606"/>
    <lineage>
        <taxon>Eukaryota</taxon>
        <taxon>Fungi</taxon>
        <taxon>Dikarya</taxon>
        <taxon>Ascomycota</taxon>
        <taxon>Pezizomycotina</taxon>
        <taxon>Eurotiomycetes</taxon>
        <taxon>Chaetothyriomycetidae</taxon>
        <taxon>Chaetothyriales</taxon>
        <taxon>Herpotrichiellaceae</taxon>
        <taxon>Exophiala</taxon>
    </lineage>
</organism>
<dbReference type="Gene3D" id="3.20.20.80">
    <property type="entry name" value="Glycosidases"/>
    <property type="match status" value="1"/>
</dbReference>
<evidence type="ECO:0000313" key="2">
    <source>
        <dbReference type="Proteomes" id="UP001358417"/>
    </source>
</evidence>
<dbReference type="GeneID" id="89970539"/>
<gene>
    <name evidence="1" type="ORF">LTR84_002327</name>
</gene>
<comment type="caution">
    <text evidence="1">The sequence shown here is derived from an EMBL/GenBank/DDBJ whole genome shotgun (WGS) entry which is preliminary data.</text>
</comment>
<dbReference type="RefSeq" id="XP_064706795.1">
    <property type="nucleotide sequence ID" value="XM_064845941.1"/>
</dbReference>
<dbReference type="Proteomes" id="UP001358417">
    <property type="component" value="Unassembled WGS sequence"/>
</dbReference>
<dbReference type="InterPro" id="IPR017853">
    <property type="entry name" value="GH"/>
</dbReference>
<protein>
    <submittedName>
        <fullName evidence="1">Uncharacterized protein</fullName>
    </submittedName>
</protein>
<accession>A0AAV9NAY6</accession>
<evidence type="ECO:0000313" key="1">
    <source>
        <dbReference type="EMBL" id="KAK5053353.1"/>
    </source>
</evidence>
<name>A0AAV9NAY6_9EURO</name>
<keyword evidence="2" id="KW-1185">Reference proteome</keyword>
<dbReference type="SUPFAM" id="SSF51445">
    <property type="entry name" value="(Trans)glycosidases"/>
    <property type="match status" value="1"/>
</dbReference>
<dbReference type="EMBL" id="JAVRRD010000012">
    <property type="protein sequence ID" value="KAK5053353.1"/>
    <property type="molecule type" value="Genomic_DNA"/>
</dbReference>
<proteinExistence type="predicted"/>
<reference evidence="1 2" key="1">
    <citation type="submission" date="2023-08" db="EMBL/GenBank/DDBJ databases">
        <title>Black Yeasts Isolated from many extreme environments.</title>
        <authorList>
            <person name="Coleine C."/>
            <person name="Stajich J.E."/>
            <person name="Selbmann L."/>
        </authorList>
    </citation>
    <scope>NUCLEOTIDE SEQUENCE [LARGE SCALE GENOMIC DNA]</scope>
    <source>
        <strain evidence="1 2">CCFEE 5792</strain>
    </source>
</reference>
<dbReference type="AlphaFoldDB" id="A0AAV9NAY6"/>